<dbReference type="InterPro" id="IPR032675">
    <property type="entry name" value="LRR_dom_sf"/>
</dbReference>
<keyword evidence="1" id="KW-0433">Leucine-rich repeat</keyword>
<comment type="caution">
    <text evidence="3">The sequence shown here is derived from an EMBL/GenBank/DDBJ whole genome shotgun (WGS) entry which is preliminary data.</text>
</comment>
<evidence type="ECO:0000313" key="3">
    <source>
        <dbReference type="EMBL" id="MEQ2212538.1"/>
    </source>
</evidence>
<keyword evidence="4" id="KW-1185">Reference proteome</keyword>
<dbReference type="PANTHER" id="PTHR45712:SF8">
    <property type="entry name" value="PROLARGIN"/>
    <property type="match status" value="1"/>
</dbReference>
<evidence type="ECO:0000256" key="1">
    <source>
        <dbReference type="ARBA" id="ARBA00022614"/>
    </source>
</evidence>
<dbReference type="EMBL" id="JAHRIN010059919">
    <property type="protein sequence ID" value="MEQ2212538.1"/>
    <property type="molecule type" value="Genomic_DNA"/>
</dbReference>
<dbReference type="SUPFAM" id="SSF52047">
    <property type="entry name" value="RNI-like"/>
    <property type="match status" value="1"/>
</dbReference>
<name>A0ABV0RWG1_9TELE</name>
<gene>
    <name evidence="3" type="ORF">XENOCAPTIV_001121</name>
</gene>
<dbReference type="Proteomes" id="UP001434883">
    <property type="component" value="Unassembled WGS sequence"/>
</dbReference>
<dbReference type="PROSITE" id="PS51450">
    <property type="entry name" value="LRR"/>
    <property type="match status" value="1"/>
</dbReference>
<protein>
    <submittedName>
        <fullName evidence="3">Uncharacterized protein</fullName>
    </submittedName>
</protein>
<dbReference type="InterPro" id="IPR050333">
    <property type="entry name" value="SLRP"/>
</dbReference>
<dbReference type="Gene3D" id="3.80.10.10">
    <property type="entry name" value="Ribonuclease Inhibitor"/>
    <property type="match status" value="1"/>
</dbReference>
<organism evidence="3 4">
    <name type="scientific">Xenoophorus captivus</name>
    <dbReference type="NCBI Taxonomy" id="1517983"/>
    <lineage>
        <taxon>Eukaryota</taxon>
        <taxon>Metazoa</taxon>
        <taxon>Chordata</taxon>
        <taxon>Craniata</taxon>
        <taxon>Vertebrata</taxon>
        <taxon>Euteleostomi</taxon>
        <taxon>Actinopterygii</taxon>
        <taxon>Neopterygii</taxon>
        <taxon>Teleostei</taxon>
        <taxon>Neoteleostei</taxon>
        <taxon>Acanthomorphata</taxon>
        <taxon>Ovalentaria</taxon>
        <taxon>Atherinomorphae</taxon>
        <taxon>Cyprinodontiformes</taxon>
        <taxon>Goodeidae</taxon>
        <taxon>Xenoophorus</taxon>
    </lineage>
</organism>
<dbReference type="InterPro" id="IPR001611">
    <property type="entry name" value="Leu-rich_rpt"/>
</dbReference>
<sequence length="134" mass="15579">MLPWLVSSILVLFRDYFKDFTHLAFVRLNYNQLSDKGVPKAVFNMTSLLELQLAHNQLTVVPVFNNHLEHLHLNHNNIESINGTEICPFSMTADLSDDRLVPRLRYLRLDGNHLHPPIPMDVIMCFRHLHSIVI</sequence>
<proteinExistence type="predicted"/>
<evidence type="ECO:0000256" key="2">
    <source>
        <dbReference type="ARBA" id="ARBA00022737"/>
    </source>
</evidence>
<evidence type="ECO:0000313" key="4">
    <source>
        <dbReference type="Proteomes" id="UP001434883"/>
    </source>
</evidence>
<reference evidence="3 4" key="1">
    <citation type="submission" date="2021-06" db="EMBL/GenBank/DDBJ databases">
        <authorList>
            <person name="Palmer J.M."/>
        </authorList>
    </citation>
    <scope>NUCLEOTIDE SEQUENCE [LARGE SCALE GENOMIC DNA]</scope>
    <source>
        <strain evidence="3 4">XC_2019</strain>
        <tissue evidence="3">Muscle</tissue>
    </source>
</reference>
<dbReference type="Pfam" id="PF13516">
    <property type="entry name" value="LRR_6"/>
    <property type="match status" value="2"/>
</dbReference>
<accession>A0ABV0RWG1</accession>
<keyword evidence="2" id="KW-0677">Repeat</keyword>
<dbReference type="PANTHER" id="PTHR45712">
    <property type="entry name" value="AGAP008170-PA"/>
    <property type="match status" value="1"/>
</dbReference>